<keyword evidence="2" id="KW-1185">Reference proteome</keyword>
<dbReference type="InParanoid" id="A0A0C3G9Q9"/>
<reference evidence="2" key="2">
    <citation type="submission" date="2015-01" db="EMBL/GenBank/DDBJ databases">
        <title>Evolutionary Origins and Diversification of the Mycorrhizal Mutualists.</title>
        <authorList>
            <consortium name="DOE Joint Genome Institute"/>
            <consortium name="Mycorrhizal Genomics Consortium"/>
            <person name="Kohler A."/>
            <person name="Kuo A."/>
            <person name="Nagy L.G."/>
            <person name="Floudas D."/>
            <person name="Copeland A."/>
            <person name="Barry K.W."/>
            <person name="Cichocki N."/>
            <person name="Veneault-Fourrey C."/>
            <person name="LaButti K."/>
            <person name="Lindquist E.A."/>
            <person name="Lipzen A."/>
            <person name="Lundell T."/>
            <person name="Morin E."/>
            <person name="Murat C."/>
            <person name="Riley R."/>
            <person name="Ohm R."/>
            <person name="Sun H."/>
            <person name="Tunlid A."/>
            <person name="Henrissat B."/>
            <person name="Grigoriev I.V."/>
            <person name="Hibbett D.S."/>
            <person name="Martin F."/>
        </authorList>
    </citation>
    <scope>NUCLEOTIDE SEQUENCE [LARGE SCALE GENOMIC DNA]</scope>
    <source>
        <strain evidence="2">F 1598</strain>
    </source>
</reference>
<accession>A0A0C3G9Q9</accession>
<dbReference type="AlphaFoldDB" id="A0A0C3G9Q9"/>
<dbReference type="Proteomes" id="UP000054166">
    <property type="component" value="Unassembled WGS sequence"/>
</dbReference>
<evidence type="ECO:0000313" key="1">
    <source>
        <dbReference type="EMBL" id="KIM88474.1"/>
    </source>
</evidence>
<dbReference type="EMBL" id="KN832977">
    <property type="protein sequence ID" value="KIM88474.1"/>
    <property type="molecule type" value="Genomic_DNA"/>
</dbReference>
<gene>
    <name evidence="1" type="ORF">PILCRDRAFT_814373</name>
</gene>
<dbReference type="HOGENOM" id="CLU_2904958_0_0_1"/>
<name>A0A0C3G9Q9_PILCF</name>
<reference evidence="1 2" key="1">
    <citation type="submission" date="2014-04" db="EMBL/GenBank/DDBJ databases">
        <authorList>
            <consortium name="DOE Joint Genome Institute"/>
            <person name="Kuo A."/>
            <person name="Tarkka M."/>
            <person name="Buscot F."/>
            <person name="Kohler A."/>
            <person name="Nagy L.G."/>
            <person name="Floudas D."/>
            <person name="Copeland A."/>
            <person name="Barry K.W."/>
            <person name="Cichocki N."/>
            <person name="Veneault-Fourrey C."/>
            <person name="LaButti K."/>
            <person name="Lindquist E.A."/>
            <person name="Lipzen A."/>
            <person name="Lundell T."/>
            <person name="Morin E."/>
            <person name="Murat C."/>
            <person name="Sun H."/>
            <person name="Tunlid A."/>
            <person name="Henrissat B."/>
            <person name="Grigoriev I.V."/>
            <person name="Hibbett D.S."/>
            <person name="Martin F."/>
            <person name="Nordberg H.P."/>
            <person name="Cantor M.N."/>
            <person name="Hua S.X."/>
        </authorList>
    </citation>
    <scope>NUCLEOTIDE SEQUENCE [LARGE SCALE GENOMIC DNA]</scope>
    <source>
        <strain evidence="1 2">F 1598</strain>
    </source>
</reference>
<evidence type="ECO:0000313" key="2">
    <source>
        <dbReference type="Proteomes" id="UP000054166"/>
    </source>
</evidence>
<proteinExistence type="predicted"/>
<protein>
    <submittedName>
        <fullName evidence="1">Uncharacterized protein</fullName>
    </submittedName>
</protein>
<sequence length="62" mass="7224">MIIRFLPLRLHNLKAKKPCTTLMTKNVVINDANSCHGIVTNSTLRPTNRPITKKFQHKWARR</sequence>
<organism evidence="1 2">
    <name type="scientific">Piloderma croceum (strain F 1598)</name>
    <dbReference type="NCBI Taxonomy" id="765440"/>
    <lineage>
        <taxon>Eukaryota</taxon>
        <taxon>Fungi</taxon>
        <taxon>Dikarya</taxon>
        <taxon>Basidiomycota</taxon>
        <taxon>Agaricomycotina</taxon>
        <taxon>Agaricomycetes</taxon>
        <taxon>Agaricomycetidae</taxon>
        <taxon>Atheliales</taxon>
        <taxon>Atheliaceae</taxon>
        <taxon>Piloderma</taxon>
    </lineage>
</organism>